<dbReference type="InterPro" id="IPR011527">
    <property type="entry name" value="ABC1_TM_dom"/>
</dbReference>
<keyword evidence="5 7" id="KW-1133">Transmembrane helix</keyword>
<dbReference type="PROSITE" id="PS50929">
    <property type="entry name" value="ABC_TM1F"/>
    <property type="match status" value="1"/>
</dbReference>
<evidence type="ECO:0000256" key="3">
    <source>
        <dbReference type="ARBA" id="ARBA00022741"/>
    </source>
</evidence>
<dbReference type="Gene3D" id="3.40.50.300">
    <property type="entry name" value="P-loop containing nucleotide triphosphate hydrolases"/>
    <property type="match status" value="1"/>
</dbReference>
<gene>
    <name evidence="10" type="ORF">DFR24_3302</name>
</gene>
<dbReference type="InterPro" id="IPR039421">
    <property type="entry name" value="Type_1_exporter"/>
</dbReference>
<dbReference type="InterPro" id="IPR027417">
    <property type="entry name" value="P-loop_NTPase"/>
</dbReference>
<dbReference type="GO" id="GO:0034040">
    <property type="term" value="F:ATPase-coupled lipid transmembrane transporter activity"/>
    <property type="evidence" value="ECO:0007669"/>
    <property type="project" value="TreeGrafter"/>
</dbReference>
<proteinExistence type="predicted"/>
<protein>
    <submittedName>
        <fullName evidence="10">ATP-binding cassette subfamily C protein</fullName>
    </submittedName>
</protein>
<dbReference type="PROSITE" id="PS50893">
    <property type="entry name" value="ABC_TRANSPORTER_2"/>
    <property type="match status" value="1"/>
</dbReference>
<sequence>MKKSKKLTVPSTGAETRGAWMMMLAFVRGYPGRAAAALSMVFVAGLLDGLGLSMLLSMLTLATGDHKGDPSLPEKVALQVADFLGLQPSAPNLLMLAIILISLKAAMSLLANRQVGYTVAYIATDLRLTLIRAVLGARWSHYLQQSVGRLSNAMASEAQRGADSFQNATEMMAMVLNSMIYLAIAMSISMQAGLAAIAAGSILLLLLSRLIRVSRRAGQHQTVLLKSLVSVISGQFSAAKPLKAMAREQHVDALLSDQTRKLKKALRQQVISREALMALQEPLLAIMVGVGFFFSLVVLKMPMPSVLVMLFLLARVVAYLSKAQRAFQQVTVRESAYWSMVEAIDAAHAQREPRGGERTASLEREIRFDDVSFSHGGVATTLDHQTFAIRALALNVVVGPSGAGKTTLIDLVVGLLQPESGRILVDDVPLSEMDLQAWRRQIGYVPQESTMVNESVAYNVSLGETVSEERIREALKAADALDFVDAMPEGLQTRVGEGGSRLSGGQRQRLAIARALIHRPRLLILDEATSNLDADAQTAVIETICHLKGSLTMIAVAHQPRLIAAADHLFRLSEGRIVAVEASAVAAVHG</sequence>
<dbReference type="GO" id="GO:0140359">
    <property type="term" value="F:ABC-type transporter activity"/>
    <property type="evidence" value="ECO:0007669"/>
    <property type="project" value="InterPro"/>
</dbReference>
<dbReference type="PANTHER" id="PTHR24221:SF654">
    <property type="entry name" value="ATP-BINDING CASSETTE SUB-FAMILY B MEMBER 6"/>
    <property type="match status" value="1"/>
</dbReference>
<dbReference type="EMBL" id="SOBT01000009">
    <property type="protein sequence ID" value="TDU28921.1"/>
    <property type="molecule type" value="Genomic_DNA"/>
</dbReference>
<comment type="subcellular location">
    <subcellularLocation>
        <location evidence="1">Cell membrane</location>
        <topology evidence="1">Multi-pass membrane protein</topology>
    </subcellularLocation>
</comment>
<dbReference type="AlphaFoldDB" id="A0A4R7P6K5"/>
<dbReference type="InterPro" id="IPR003593">
    <property type="entry name" value="AAA+_ATPase"/>
</dbReference>
<evidence type="ECO:0000256" key="5">
    <source>
        <dbReference type="ARBA" id="ARBA00022989"/>
    </source>
</evidence>
<organism evidence="10 11">
    <name type="scientific">Panacagrimonas perspica</name>
    <dbReference type="NCBI Taxonomy" id="381431"/>
    <lineage>
        <taxon>Bacteria</taxon>
        <taxon>Pseudomonadati</taxon>
        <taxon>Pseudomonadota</taxon>
        <taxon>Gammaproteobacteria</taxon>
        <taxon>Nevskiales</taxon>
        <taxon>Nevskiaceae</taxon>
        <taxon>Panacagrimonas</taxon>
    </lineage>
</organism>
<keyword evidence="3" id="KW-0547">Nucleotide-binding</keyword>
<dbReference type="GO" id="GO:0005524">
    <property type="term" value="F:ATP binding"/>
    <property type="evidence" value="ECO:0007669"/>
    <property type="project" value="UniProtKB-KW"/>
</dbReference>
<dbReference type="Pfam" id="PF00664">
    <property type="entry name" value="ABC_membrane"/>
    <property type="match status" value="1"/>
</dbReference>
<evidence type="ECO:0000313" key="11">
    <source>
        <dbReference type="Proteomes" id="UP000295341"/>
    </source>
</evidence>
<dbReference type="SMART" id="SM00382">
    <property type="entry name" value="AAA"/>
    <property type="match status" value="1"/>
</dbReference>
<keyword evidence="4 10" id="KW-0067">ATP-binding</keyword>
<dbReference type="Proteomes" id="UP000295341">
    <property type="component" value="Unassembled WGS sequence"/>
</dbReference>
<name>A0A4R7P6K5_9GAMM</name>
<dbReference type="InterPro" id="IPR036640">
    <property type="entry name" value="ABC1_TM_sf"/>
</dbReference>
<dbReference type="SUPFAM" id="SSF90123">
    <property type="entry name" value="ABC transporter transmembrane region"/>
    <property type="match status" value="1"/>
</dbReference>
<evidence type="ECO:0000256" key="4">
    <source>
        <dbReference type="ARBA" id="ARBA00022840"/>
    </source>
</evidence>
<dbReference type="PROSITE" id="PS00211">
    <property type="entry name" value="ABC_TRANSPORTER_1"/>
    <property type="match status" value="1"/>
</dbReference>
<feature type="domain" description="ABC transporter" evidence="8">
    <location>
        <begin position="366"/>
        <end position="590"/>
    </location>
</feature>
<dbReference type="InterPro" id="IPR003439">
    <property type="entry name" value="ABC_transporter-like_ATP-bd"/>
</dbReference>
<dbReference type="InterPro" id="IPR017871">
    <property type="entry name" value="ABC_transporter-like_CS"/>
</dbReference>
<keyword evidence="6 7" id="KW-0472">Membrane</keyword>
<evidence type="ECO:0000259" key="9">
    <source>
        <dbReference type="PROSITE" id="PS50929"/>
    </source>
</evidence>
<accession>A0A4R7P6K5</accession>
<dbReference type="Gene3D" id="1.20.1560.10">
    <property type="entry name" value="ABC transporter type 1, transmembrane domain"/>
    <property type="match status" value="1"/>
</dbReference>
<keyword evidence="2 7" id="KW-0812">Transmembrane</keyword>
<dbReference type="RefSeq" id="WP_168710444.1">
    <property type="nucleotide sequence ID" value="NZ_MWIN01000018.1"/>
</dbReference>
<dbReference type="GO" id="GO:0005886">
    <property type="term" value="C:plasma membrane"/>
    <property type="evidence" value="ECO:0007669"/>
    <property type="project" value="UniProtKB-SubCell"/>
</dbReference>
<dbReference type="PANTHER" id="PTHR24221">
    <property type="entry name" value="ATP-BINDING CASSETTE SUB-FAMILY B"/>
    <property type="match status" value="1"/>
</dbReference>
<evidence type="ECO:0000256" key="6">
    <source>
        <dbReference type="ARBA" id="ARBA00023136"/>
    </source>
</evidence>
<feature type="domain" description="ABC transmembrane type-1" evidence="9">
    <location>
        <begin position="34"/>
        <end position="331"/>
    </location>
</feature>
<evidence type="ECO:0000256" key="7">
    <source>
        <dbReference type="SAM" id="Phobius"/>
    </source>
</evidence>
<feature type="transmembrane region" description="Helical" evidence="7">
    <location>
        <begin position="180"/>
        <end position="207"/>
    </location>
</feature>
<evidence type="ECO:0000313" key="10">
    <source>
        <dbReference type="EMBL" id="TDU28921.1"/>
    </source>
</evidence>
<reference evidence="10 11" key="1">
    <citation type="submission" date="2019-03" db="EMBL/GenBank/DDBJ databases">
        <title>Genomic Encyclopedia of Type Strains, Phase IV (KMG-IV): sequencing the most valuable type-strain genomes for metagenomic binning, comparative biology and taxonomic classification.</title>
        <authorList>
            <person name="Goeker M."/>
        </authorList>
    </citation>
    <scope>NUCLEOTIDE SEQUENCE [LARGE SCALE GENOMIC DNA]</scope>
    <source>
        <strain evidence="10 11">DSM 26377</strain>
    </source>
</reference>
<comment type="caution">
    <text evidence="10">The sequence shown here is derived from an EMBL/GenBank/DDBJ whole genome shotgun (WGS) entry which is preliminary data.</text>
</comment>
<evidence type="ECO:0000256" key="1">
    <source>
        <dbReference type="ARBA" id="ARBA00004651"/>
    </source>
</evidence>
<keyword evidence="11" id="KW-1185">Reference proteome</keyword>
<dbReference type="SUPFAM" id="SSF52540">
    <property type="entry name" value="P-loop containing nucleoside triphosphate hydrolases"/>
    <property type="match status" value="1"/>
</dbReference>
<feature type="transmembrane region" description="Helical" evidence="7">
    <location>
        <begin position="282"/>
        <end position="299"/>
    </location>
</feature>
<dbReference type="Pfam" id="PF00005">
    <property type="entry name" value="ABC_tran"/>
    <property type="match status" value="1"/>
</dbReference>
<evidence type="ECO:0000256" key="2">
    <source>
        <dbReference type="ARBA" id="ARBA00022692"/>
    </source>
</evidence>
<evidence type="ECO:0000259" key="8">
    <source>
        <dbReference type="PROSITE" id="PS50893"/>
    </source>
</evidence>
<dbReference type="GO" id="GO:0016887">
    <property type="term" value="F:ATP hydrolysis activity"/>
    <property type="evidence" value="ECO:0007669"/>
    <property type="project" value="InterPro"/>
</dbReference>